<dbReference type="InterPro" id="IPR002018">
    <property type="entry name" value="CarbesteraseB"/>
</dbReference>
<dbReference type="WBParaSite" id="jg9541">
    <property type="protein sequence ID" value="jg9541"/>
    <property type="gene ID" value="jg9541"/>
</dbReference>
<dbReference type="Gene3D" id="3.40.50.1820">
    <property type="entry name" value="alpha/beta hydrolase"/>
    <property type="match status" value="1"/>
</dbReference>
<protein>
    <submittedName>
        <fullName evidence="3">Carboxylesterase type B domain-containing protein</fullName>
    </submittedName>
</protein>
<sequence length="197" mass="22271">MISTIVQILIFQLFNQVKSSSQQPLVKLDEYQAYGFEYSYEHNDQKISSHVYLGLPYARPPVGQLRLEKPVALLSNPNRIVNNTELPVGCVQQENLTELDPGSEKFYPLLKTALLVWIHGGGFVYGMNRFFSWPQSARHFNSRGIVVVHIQYRLAVFGFFALGTKRAKQATMVCSTRQPPLPLSISTSADLEVIPKK</sequence>
<dbReference type="PANTHER" id="PTHR11559">
    <property type="entry name" value="CARBOXYLESTERASE"/>
    <property type="match status" value="1"/>
</dbReference>
<evidence type="ECO:0000259" key="1">
    <source>
        <dbReference type="Pfam" id="PF00135"/>
    </source>
</evidence>
<dbReference type="SUPFAM" id="SSF53474">
    <property type="entry name" value="alpha/beta-Hydrolases"/>
    <property type="match status" value="1"/>
</dbReference>
<accession>A0A915EVT4</accession>
<feature type="domain" description="Carboxylesterase type B" evidence="1">
    <location>
        <begin position="40"/>
        <end position="168"/>
    </location>
</feature>
<name>A0A915EVT4_9BILA</name>
<evidence type="ECO:0000313" key="2">
    <source>
        <dbReference type="Proteomes" id="UP000887574"/>
    </source>
</evidence>
<dbReference type="AlphaFoldDB" id="A0A915EVT4"/>
<dbReference type="InterPro" id="IPR050309">
    <property type="entry name" value="Type-B_Carboxylest/Lipase"/>
</dbReference>
<keyword evidence="2" id="KW-1185">Reference proteome</keyword>
<reference evidence="3" key="1">
    <citation type="submission" date="2022-11" db="UniProtKB">
        <authorList>
            <consortium name="WormBaseParasite"/>
        </authorList>
    </citation>
    <scope>IDENTIFICATION</scope>
</reference>
<organism evidence="2 3">
    <name type="scientific">Ditylenchus dipsaci</name>
    <dbReference type="NCBI Taxonomy" id="166011"/>
    <lineage>
        <taxon>Eukaryota</taxon>
        <taxon>Metazoa</taxon>
        <taxon>Ecdysozoa</taxon>
        <taxon>Nematoda</taxon>
        <taxon>Chromadorea</taxon>
        <taxon>Rhabditida</taxon>
        <taxon>Tylenchina</taxon>
        <taxon>Tylenchomorpha</taxon>
        <taxon>Sphaerularioidea</taxon>
        <taxon>Anguinidae</taxon>
        <taxon>Anguininae</taxon>
        <taxon>Ditylenchus</taxon>
    </lineage>
</organism>
<evidence type="ECO:0000313" key="3">
    <source>
        <dbReference type="WBParaSite" id="jg9541"/>
    </source>
</evidence>
<proteinExistence type="predicted"/>
<dbReference type="Proteomes" id="UP000887574">
    <property type="component" value="Unplaced"/>
</dbReference>
<dbReference type="Pfam" id="PF00135">
    <property type="entry name" value="COesterase"/>
    <property type="match status" value="1"/>
</dbReference>
<dbReference type="InterPro" id="IPR029058">
    <property type="entry name" value="AB_hydrolase_fold"/>
</dbReference>